<sequence length="134" mass="15652">MVRVFEGHSKDDNINNIEKLIKIEYYDGRLDEDYIIVFKIFVGFFIPLIILGYVHSKELINDKIYFRISILIFALMFVFAIGKIVDMYWINKMHYDKYDRLYGPQPGAGNILAQNLKAFNTNTNNPAETSLSDE</sequence>
<keyword evidence="1" id="KW-1133">Transmembrane helix</keyword>
<dbReference type="AlphaFoldDB" id="A0A6C0BXC4"/>
<dbReference type="EMBL" id="MN739271">
    <property type="protein sequence ID" value="QHS96461.1"/>
    <property type="molecule type" value="Genomic_DNA"/>
</dbReference>
<evidence type="ECO:0000313" key="2">
    <source>
        <dbReference type="EMBL" id="QHS96461.1"/>
    </source>
</evidence>
<organism evidence="2">
    <name type="scientific">viral metagenome</name>
    <dbReference type="NCBI Taxonomy" id="1070528"/>
    <lineage>
        <taxon>unclassified sequences</taxon>
        <taxon>metagenomes</taxon>
        <taxon>organismal metagenomes</taxon>
    </lineage>
</organism>
<evidence type="ECO:0000256" key="1">
    <source>
        <dbReference type="SAM" id="Phobius"/>
    </source>
</evidence>
<accession>A0A6C0BXC4</accession>
<name>A0A6C0BXC4_9ZZZZ</name>
<reference evidence="2" key="1">
    <citation type="journal article" date="2020" name="Nature">
        <title>Giant virus diversity and host interactions through global metagenomics.</title>
        <authorList>
            <person name="Schulz F."/>
            <person name="Roux S."/>
            <person name="Paez-Espino D."/>
            <person name="Jungbluth S."/>
            <person name="Walsh D.A."/>
            <person name="Denef V.J."/>
            <person name="McMahon K.D."/>
            <person name="Konstantinidis K.T."/>
            <person name="Eloe-Fadrosh E.A."/>
            <person name="Kyrpides N.C."/>
            <person name="Woyke T."/>
        </authorList>
    </citation>
    <scope>NUCLEOTIDE SEQUENCE</scope>
    <source>
        <strain evidence="2">GVMAG-M-3300020166-18</strain>
    </source>
</reference>
<proteinExistence type="predicted"/>
<keyword evidence="1" id="KW-0812">Transmembrane</keyword>
<protein>
    <submittedName>
        <fullName evidence="2">Uncharacterized protein</fullName>
    </submittedName>
</protein>
<feature type="transmembrane region" description="Helical" evidence="1">
    <location>
        <begin position="66"/>
        <end position="90"/>
    </location>
</feature>
<keyword evidence="1" id="KW-0472">Membrane</keyword>
<feature type="transmembrane region" description="Helical" evidence="1">
    <location>
        <begin position="34"/>
        <end position="54"/>
    </location>
</feature>